<keyword evidence="9" id="KW-0406">Ion transport</keyword>
<dbReference type="GO" id="GO:0009279">
    <property type="term" value="C:cell outer membrane"/>
    <property type="evidence" value="ECO:0007669"/>
    <property type="project" value="UniProtKB-SubCell"/>
</dbReference>
<evidence type="ECO:0000256" key="15">
    <source>
        <dbReference type="RuleBase" id="RU003357"/>
    </source>
</evidence>
<evidence type="ECO:0000313" key="20">
    <source>
        <dbReference type="Proteomes" id="UP000233293"/>
    </source>
</evidence>
<accession>A0A2N3Q062</accession>
<keyword evidence="6 14" id="KW-0812">Transmembrane</keyword>
<evidence type="ECO:0000256" key="5">
    <source>
        <dbReference type="ARBA" id="ARBA00022496"/>
    </source>
</evidence>
<comment type="subcellular location">
    <subcellularLocation>
        <location evidence="1 14">Cell outer membrane</location>
        <topology evidence="1 14">Multi-pass membrane protein</topology>
    </subcellularLocation>
</comment>
<dbReference type="Pfam" id="PF07715">
    <property type="entry name" value="Plug"/>
    <property type="match status" value="1"/>
</dbReference>
<dbReference type="PANTHER" id="PTHR32552:SF68">
    <property type="entry name" value="FERRICHROME OUTER MEMBRANE TRANSPORTER_PHAGE RECEPTOR"/>
    <property type="match status" value="1"/>
</dbReference>
<dbReference type="PROSITE" id="PS52016">
    <property type="entry name" value="TONB_DEPENDENT_REC_3"/>
    <property type="match status" value="1"/>
</dbReference>
<gene>
    <name evidence="19" type="ORF">CWS72_02525</name>
</gene>
<evidence type="ECO:0000256" key="7">
    <source>
        <dbReference type="ARBA" id="ARBA00022729"/>
    </source>
</evidence>
<dbReference type="Pfam" id="PF00593">
    <property type="entry name" value="TonB_dep_Rec_b-barrel"/>
    <property type="match status" value="1"/>
</dbReference>
<keyword evidence="3 14" id="KW-0813">Transport</keyword>
<evidence type="ECO:0000259" key="17">
    <source>
        <dbReference type="Pfam" id="PF00593"/>
    </source>
</evidence>
<keyword evidence="8" id="KW-0408">Iron</keyword>
<dbReference type="Proteomes" id="UP000233293">
    <property type="component" value="Unassembled WGS sequence"/>
</dbReference>
<dbReference type="InterPro" id="IPR012910">
    <property type="entry name" value="Plug_dom"/>
</dbReference>
<dbReference type="InterPro" id="IPR037066">
    <property type="entry name" value="Plug_dom_sf"/>
</dbReference>
<evidence type="ECO:0000256" key="13">
    <source>
        <dbReference type="ARBA" id="ARBA00023237"/>
    </source>
</evidence>
<evidence type="ECO:0000256" key="1">
    <source>
        <dbReference type="ARBA" id="ARBA00004571"/>
    </source>
</evidence>
<dbReference type="GO" id="GO:0015344">
    <property type="term" value="F:siderophore uptake transmembrane transporter activity"/>
    <property type="evidence" value="ECO:0007669"/>
    <property type="project" value="TreeGrafter"/>
</dbReference>
<dbReference type="SUPFAM" id="SSF56935">
    <property type="entry name" value="Porins"/>
    <property type="match status" value="1"/>
</dbReference>
<dbReference type="Gene3D" id="2.170.130.10">
    <property type="entry name" value="TonB-dependent receptor, plug domain"/>
    <property type="match status" value="1"/>
</dbReference>
<dbReference type="InterPro" id="IPR010105">
    <property type="entry name" value="TonB_sidphr_rcpt"/>
</dbReference>
<evidence type="ECO:0000256" key="12">
    <source>
        <dbReference type="ARBA" id="ARBA00023170"/>
    </source>
</evidence>
<protein>
    <submittedName>
        <fullName evidence="19">TonB-dependent siderophore receptor</fullName>
    </submittedName>
</protein>
<dbReference type="EMBL" id="PIUM01000002">
    <property type="protein sequence ID" value="PKU26036.1"/>
    <property type="molecule type" value="Genomic_DNA"/>
</dbReference>
<keyword evidence="13 14" id="KW-0998">Cell outer membrane</keyword>
<sequence length="718" mass="77169">MKQVAMRPVVAGIAGVAMMVGASGFGQSVVAEEASSASDAIALPAVAVEGAKTDDGATGAVTGFVAQGGRSATKTATDLVETPQAITVISRDRLDATNSRSVADAIRYTAGVSDYGGRDDPRGYGGTIRGFSADTYLDGLRLPDASASQTFDLEPYGLERLEVLRGASSALYGGGSLGGIINGVSKVPRADQVNELAIQSGSFNRIQGAADLGGDVSADGSLLWRLNALVRDSDTDFNDIKNNRLYVAPSLKWIGDKSSFTLLASHTQIDAGSSAQFLPALGTVLYNPKGKIARDFLVGDPNFDIYSKRQTSVGYQFEHQFNPDLSFRQNVRFAHMDLNYRFVTAVALLSDNRTLTRQALLQSSTYNNVSMDNQVEYKVNTGLVSHDFLAGLDFSSQFIALRRGQGTAPSLDIFNPVYRAVTSPGYANKINTNQTESQTGLYGQDQIGLGNWRLILTGRQDFADSDLVNNNSHTTTQSSPQAFTYRTALLYAFPVGISPYVAYATSFQPQSGTDVSGSPFSPLTGDQVELGVKYQPPGSSTLFSVATYDLTQQNVLTTDPNNSSYNVETGEIRTRGVEFEVLGSLAEQVNFIAALTFQDPRITKSNVAGEVGNRPTTVPSRMASLYLDKTWALDERVAVGLGGGVRYQGTTEGTDPNTFEVPSQTVFDLNGHVDYERWRLQVNATNVTDETIYAACTRTVSCSYGTGRAVFATLSYRW</sequence>
<dbReference type="RefSeq" id="WP_101248997.1">
    <property type="nucleotide sequence ID" value="NZ_PIUM01000002.1"/>
</dbReference>
<feature type="domain" description="TonB-dependent receptor-like beta-barrel" evidence="17">
    <location>
        <begin position="264"/>
        <end position="687"/>
    </location>
</feature>
<organism evidence="19 20">
    <name type="scientific">Telmatospirillum siberiense</name>
    <dbReference type="NCBI Taxonomy" id="382514"/>
    <lineage>
        <taxon>Bacteria</taxon>
        <taxon>Pseudomonadati</taxon>
        <taxon>Pseudomonadota</taxon>
        <taxon>Alphaproteobacteria</taxon>
        <taxon>Rhodospirillales</taxon>
        <taxon>Rhodospirillaceae</taxon>
        <taxon>Telmatospirillum</taxon>
    </lineage>
</organism>
<evidence type="ECO:0000256" key="8">
    <source>
        <dbReference type="ARBA" id="ARBA00023004"/>
    </source>
</evidence>
<dbReference type="GO" id="GO:0038023">
    <property type="term" value="F:signaling receptor activity"/>
    <property type="evidence" value="ECO:0007669"/>
    <property type="project" value="InterPro"/>
</dbReference>
<evidence type="ECO:0000256" key="9">
    <source>
        <dbReference type="ARBA" id="ARBA00023065"/>
    </source>
</evidence>
<keyword evidence="7 16" id="KW-0732">Signal</keyword>
<name>A0A2N3Q062_9PROT</name>
<dbReference type="CDD" id="cd01347">
    <property type="entry name" value="ligand_gated_channel"/>
    <property type="match status" value="1"/>
</dbReference>
<keyword evidence="11 14" id="KW-0472">Membrane</keyword>
<keyword evidence="10 15" id="KW-0798">TonB box</keyword>
<evidence type="ECO:0000259" key="18">
    <source>
        <dbReference type="Pfam" id="PF07715"/>
    </source>
</evidence>
<reference evidence="20" key="1">
    <citation type="submission" date="2017-12" db="EMBL/GenBank/DDBJ databases">
        <title>Draft genome sequence of Telmatospirillum siberiense 26-4b1T, an acidotolerant peatland alphaproteobacterium potentially involved in sulfur cycling.</title>
        <authorList>
            <person name="Hausmann B."/>
            <person name="Pjevac P."/>
            <person name="Schreck K."/>
            <person name="Herbold C.W."/>
            <person name="Daims H."/>
            <person name="Wagner M."/>
            <person name="Pester M."/>
            <person name="Loy A."/>
        </authorList>
    </citation>
    <scope>NUCLEOTIDE SEQUENCE [LARGE SCALE GENOMIC DNA]</scope>
    <source>
        <strain evidence="20">26-4b1</strain>
    </source>
</reference>
<dbReference type="InterPro" id="IPR000531">
    <property type="entry name" value="Beta-barrel_TonB"/>
</dbReference>
<keyword evidence="12 19" id="KW-0675">Receptor</keyword>
<evidence type="ECO:0000256" key="10">
    <source>
        <dbReference type="ARBA" id="ARBA00023077"/>
    </source>
</evidence>
<dbReference type="Gene3D" id="2.40.170.20">
    <property type="entry name" value="TonB-dependent receptor, beta-barrel domain"/>
    <property type="match status" value="1"/>
</dbReference>
<keyword evidence="5" id="KW-0410">Iron transport</keyword>
<comment type="caution">
    <text evidence="19">The sequence shown here is derived from an EMBL/GenBank/DDBJ whole genome shotgun (WGS) entry which is preliminary data.</text>
</comment>
<dbReference type="AlphaFoldDB" id="A0A2N3Q062"/>
<evidence type="ECO:0000256" key="3">
    <source>
        <dbReference type="ARBA" id="ARBA00022448"/>
    </source>
</evidence>
<evidence type="ECO:0000256" key="14">
    <source>
        <dbReference type="PROSITE-ProRule" id="PRU01360"/>
    </source>
</evidence>
<dbReference type="InterPro" id="IPR039426">
    <property type="entry name" value="TonB-dep_rcpt-like"/>
</dbReference>
<evidence type="ECO:0000256" key="6">
    <source>
        <dbReference type="ARBA" id="ARBA00022692"/>
    </source>
</evidence>
<comment type="similarity">
    <text evidence="2 14 15">Belongs to the TonB-dependent receptor family.</text>
</comment>
<keyword evidence="20" id="KW-1185">Reference proteome</keyword>
<feature type="signal peptide" evidence="16">
    <location>
        <begin position="1"/>
        <end position="22"/>
    </location>
</feature>
<dbReference type="PANTHER" id="PTHR32552">
    <property type="entry name" value="FERRICHROME IRON RECEPTOR-RELATED"/>
    <property type="match status" value="1"/>
</dbReference>
<evidence type="ECO:0000313" key="19">
    <source>
        <dbReference type="EMBL" id="PKU26036.1"/>
    </source>
</evidence>
<dbReference type="InterPro" id="IPR036942">
    <property type="entry name" value="Beta-barrel_TonB_sf"/>
</dbReference>
<keyword evidence="4 14" id="KW-1134">Transmembrane beta strand</keyword>
<dbReference type="GO" id="GO:0015891">
    <property type="term" value="P:siderophore transport"/>
    <property type="evidence" value="ECO:0007669"/>
    <property type="project" value="InterPro"/>
</dbReference>
<evidence type="ECO:0000256" key="2">
    <source>
        <dbReference type="ARBA" id="ARBA00009810"/>
    </source>
</evidence>
<dbReference type="NCBIfam" id="TIGR01783">
    <property type="entry name" value="TonB-siderophor"/>
    <property type="match status" value="1"/>
</dbReference>
<dbReference type="FunFam" id="2.40.170.20:FF:000005">
    <property type="entry name" value="TonB-dependent siderophore receptor"/>
    <property type="match status" value="1"/>
</dbReference>
<evidence type="ECO:0000256" key="16">
    <source>
        <dbReference type="SAM" id="SignalP"/>
    </source>
</evidence>
<proteinExistence type="inferred from homology"/>
<evidence type="ECO:0000256" key="11">
    <source>
        <dbReference type="ARBA" id="ARBA00023136"/>
    </source>
</evidence>
<feature type="chain" id="PRO_5014859168" evidence="16">
    <location>
        <begin position="23"/>
        <end position="718"/>
    </location>
</feature>
<evidence type="ECO:0000256" key="4">
    <source>
        <dbReference type="ARBA" id="ARBA00022452"/>
    </source>
</evidence>
<feature type="domain" description="TonB-dependent receptor plug" evidence="18">
    <location>
        <begin position="79"/>
        <end position="180"/>
    </location>
</feature>